<dbReference type="SUPFAM" id="SSF81665">
    <property type="entry name" value="Calcium ATPase, transmembrane domain M"/>
    <property type="match status" value="1"/>
</dbReference>
<evidence type="ECO:0000259" key="6">
    <source>
        <dbReference type="Pfam" id="PF00689"/>
    </source>
</evidence>
<feature type="transmembrane region" description="Helical" evidence="5">
    <location>
        <begin position="100"/>
        <end position="120"/>
    </location>
</feature>
<keyword evidence="2" id="KW-1003">Cell membrane</keyword>
<evidence type="ECO:0000256" key="1">
    <source>
        <dbReference type="ARBA" id="ARBA00004651"/>
    </source>
</evidence>
<feature type="transmembrane region" description="Helical" evidence="5">
    <location>
        <begin position="38"/>
        <end position="57"/>
    </location>
</feature>
<keyword evidence="5" id="KW-1133">Transmembrane helix</keyword>
<comment type="subcellular location">
    <subcellularLocation>
        <location evidence="1">Cell membrane</location>
        <topology evidence="1">Multi-pass membrane protein</topology>
    </subcellularLocation>
</comment>
<keyword evidence="8" id="KW-1185">Reference proteome</keyword>
<evidence type="ECO:0000256" key="4">
    <source>
        <dbReference type="ARBA" id="ARBA00022842"/>
    </source>
</evidence>
<dbReference type="PRINTS" id="PR01836">
    <property type="entry name" value="MGATPASE"/>
</dbReference>
<dbReference type="OrthoDB" id="9814270at2"/>
<proteinExistence type="predicted"/>
<reference evidence="7 8" key="1">
    <citation type="submission" date="2019-03" db="EMBL/GenBank/DDBJ databases">
        <title>Genomic Encyclopedia of Type Strains, Phase IV (KMG-IV): sequencing the most valuable type-strain genomes for metagenomic binning, comparative biology and taxonomic classification.</title>
        <authorList>
            <person name="Goeker M."/>
        </authorList>
    </citation>
    <scope>NUCLEOTIDE SEQUENCE [LARGE SCALE GENOMIC DNA]</scope>
    <source>
        <strain evidence="7 8">DSM 21667</strain>
    </source>
</reference>
<dbReference type="GO" id="GO:0005886">
    <property type="term" value="C:plasma membrane"/>
    <property type="evidence" value="ECO:0007669"/>
    <property type="project" value="UniProtKB-SubCell"/>
</dbReference>
<dbReference type="Proteomes" id="UP000295293">
    <property type="component" value="Unassembled WGS sequence"/>
</dbReference>
<organism evidence="7 8">
    <name type="scientific">Tahibacter aquaticus</name>
    <dbReference type="NCBI Taxonomy" id="520092"/>
    <lineage>
        <taxon>Bacteria</taxon>
        <taxon>Pseudomonadati</taxon>
        <taxon>Pseudomonadota</taxon>
        <taxon>Gammaproteobacteria</taxon>
        <taxon>Lysobacterales</taxon>
        <taxon>Rhodanobacteraceae</taxon>
        <taxon>Tahibacter</taxon>
    </lineage>
</organism>
<evidence type="ECO:0000256" key="3">
    <source>
        <dbReference type="ARBA" id="ARBA00022553"/>
    </source>
</evidence>
<dbReference type="EMBL" id="SNZH01000003">
    <property type="protein sequence ID" value="TDR46806.1"/>
    <property type="molecule type" value="Genomic_DNA"/>
</dbReference>
<sequence length="142" mass="16074">MMIERFMLVFGSASSLFDLITFYVLLRLFDAGEALFQTGWFVESLVTQVLIVVAIRTRRRLYNSRPHRLLVGLALVAVIIAVALPLSPVGHWFGFVAPPLWFFGYLIVVTFAYVGLVELIKHFFYRKRDLDGPTLPPAQAGI</sequence>
<dbReference type="Gene3D" id="1.20.1110.10">
    <property type="entry name" value="Calcium-transporting ATPase, transmembrane domain"/>
    <property type="match status" value="1"/>
</dbReference>
<dbReference type="GO" id="GO:0015444">
    <property type="term" value="F:P-type magnesium transporter activity"/>
    <property type="evidence" value="ECO:0007669"/>
    <property type="project" value="InterPro"/>
</dbReference>
<evidence type="ECO:0000256" key="2">
    <source>
        <dbReference type="ARBA" id="ARBA00022475"/>
    </source>
</evidence>
<keyword evidence="4" id="KW-0460">Magnesium</keyword>
<feature type="transmembrane region" description="Helical" evidence="5">
    <location>
        <begin position="69"/>
        <end position="88"/>
    </location>
</feature>
<keyword evidence="3" id="KW-0597">Phosphoprotein</keyword>
<feature type="domain" description="Cation-transporting P-type ATPase C-terminal" evidence="6">
    <location>
        <begin position="3"/>
        <end position="123"/>
    </location>
</feature>
<dbReference type="AlphaFoldDB" id="A0A4V3DN27"/>
<evidence type="ECO:0000313" key="7">
    <source>
        <dbReference type="EMBL" id="TDR46806.1"/>
    </source>
</evidence>
<dbReference type="InterPro" id="IPR006068">
    <property type="entry name" value="ATPase_P-typ_cation-transptr_C"/>
</dbReference>
<protein>
    <submittedName>
        <fullName evidence="7">Cation transport ATPase-like protein</fullName>
    </submittedName>
</protein>
<feature type="transmembrane region" description="Helical" evidence="5">
    <location>
        <begin position="7"/>
        <end position="26"/>
    </location>
</feature>
<evidence type="ECO:0000256" key="5">
    <source>
        <dbReference type="SAM" id="Phobius"/>
    </source>
</evidence>
<name>A0A4V3DN27_9GAMM</name>
<keyword evidence="5" id="KW-0472">Membrane</keyword>
<dbReference type="Pfam" id="PF00689">
    <property type="entry name" value="Cation_ATPase_C"/>
    <property type="match status" value="1"/>
</dbReference>
<dbReference type="InterPro" id="IPR006415">
    <property type="entry name" value="P-type_ATPase_IIIB"/>
</dbReference>
<gene>
    <name evidence="7" type="ORF">DFR29_103342</name>
</gene>
<evidence type="ECO:0000313" key="8">
    <source>
        <dbReference type="Proteomes" id="UP000295293"/>
    </source>
</evidence>
<dbReference type="InterPro" id="IPR023298">
    <property type="entry name" value="ATPase_P-typ_TM_dom_sf"/>
</dbReference>
<keyword evidence="5" id="KW-0812">Transmembrane</keyword>
<comment type="caution">
    <text evidence="7">The sequence shown here is derived from an EMBL/GenBank/DDBJ whole genome shotgun (WGS) entry which is preliminary data.</text>
</comment>
<accession>A0A4V3DN27</accession>